<feature type="compositionally biased region" description="Low complexity" evidence="1">
    <location>
        <begin position="78"/>
        <end position="108"/>
    </location>
</feature>
<dbReference type="Pfam" id="PF20125">
    <property type="entry name" value="DUF6515"/>
    <property type="match status" value="1"/>
</dbReference>
<organism evidence="2 3">
    <name type="scientific">Galbibacter pacificus</name>
    <dbReference type="NCBI Taxonomy" id="2996052"/>
    <lineage>
        <taxon>Bacteria</taxon>
        <taxon>Pseudomonadati</taxon>
        <taxon>Bacteroidota</taxon>
        <taxon>Flavobacteriia</taxon>
        <taxon>Flavobacteriales</taxon>
        <taxon>Flavobacteriaceae</taxon>
        <taxon>Galbibacter</taxon>
    </lineage>
</organism>
<name>A0ABT6FV74_9FLAO</name>
<feature type="compositionally biased region" description="Polar residues" evidence="1">
    <location>
        <begin position="37"/>
        <end position="52"/>
    </location>
</feature>
<dbReference type="RefSeq" id="WP_277901127.1">
    <property type="nucleotide sequence ID" value="NZ_JAPMUA010000006.1"/>
</dbReference>
<dbReference type="Proteomes" id="UP001153642">
    <property type="component" value="Unassembled WGS sequence"/>
</dbReference>
<evidence type="ECO:0000313" key="2">
    <source>
        <dbReference type="EMBL" id="MDG3587162.1"/>
    </source>
</evidence>
<dbReference type="EMBL" id="JAPMUA010000006">
    <property type="protein sequence ID" value="MDG3587162.1"/>
    <property type="molecule type" value="Genomic_DNA"/>
</dbReference>
<dbReference type="InterPro" id="IPR045398">
    <property type="entry name" value="DUF6515"/>
</dbReference>
<evidence type="ECO:0000313" key="3">
    <source>
        <dbReference type="Proteomes" id="UP001153642"/>
    </source>
</evidence>
<accession>A0ABT6FV74</accession>
<reference evidence="2" key="1">
    <citation type="submission" date="2022-11" db="EMBL/GenBank/DDBJ databases">
        <title>High-quality draft genome sequence of Galbibacter sp. strain CMA-7.</title>
        <authorList>
            <person name="Wei L."/>
            <person name="Dong C."/>
            <person name="Shao Z."/>
        </authorList>
    </citation>
    <scope>NUCLEOTIDE SEQUENCE</scope>
    <source>
        <strain evidence="2">CMA-7</strain>
    </source>
</reference>
<protein>
    <submittedName>
        <fullName evidence="2">DUF6515 family protein</fullName>
    </submittedName>
</protein>
<sequence>MNPTIKKHTMHYGSLLLFVLLLTVPISVEAQRFGHGSSMSRPNVSRPSTGRQPINGGFQRETNRSFPSSHTEYRRPSTNNNIGNRNTNIGNDRNINSRSNNTNVRTNRNIDNSTVINNRGGHNNVNINVNNRNTIVRPAIRPYPRPPYFYGGFSYYSFHPYFYHPFTPFYWGPVWHPWGFFVASLATTAIIVSIENSYQQYYYDQGNYYMKEKDGYTVVQAPVGATIKVLPDGYQVVDAGGDTTVNNYYYGGTYYEKDSNGYTVVPPTAGTLVEHLPEGGEEVRIGDQTYVKYGETYYQPVQVNGKNQYEVVDVKEGQN</sequence>
<gene>
    <name evidence="2" type="ORF">OSR52_14905</name>
</gene>
<proteinExistence type="predicted"/>
<feature type="region of interest" description="Disordered" evidence="1">
    <location>
        <begin position="34"/>
        <end position="108"/>
    </location>
</feature>
<keyword evidence="3" id="KW-1185">Reference proteome</keyword>
<comment type="caution">
    <text evidence="2">The sequence shown here is derived from an EMBL/GenBank/DDBJ whole genome shotgun (WGS) entry which is preliminary data.</text>
</comment>
<evidence type="ECO:0000256" key="1">
    <source>
        <dbReference type="SAM" id="MobiDB-lite"/>
    </source>
</evidence>